<gene>
    <name evidence="4" type="primary">BnaCnng21330D</name>
    <name evidence="4" type="ORF">GSBRNA2T00004441001</name>
</gene>
<reference evidence="4 5" key="1">
    <citation type="journal article" date="2014" name="Science">
        <title>Plant genetics. Early allopolyploid evolution in the post-Neolithic Brassica napus oilseed genome.</title>
        <authorList>
            <person name="Chalhoub B."/>
            <person name="Denoeud F."/>
            <person name="Liu S."/>
            <person name="Parkin I.A."/>
            <person name="Tang H."/>
            <person name="Wang X."/>
            <person name="Chiquet J."/>
            <person name="Belcram H."/>
            <person name="Tong C."/>
            <person name="Samans B."/>
            <person name="Correa M."/>
            <person name="Da Silva C."/>
            <person name="Just J."/>
            <person name="Falentin C."/>
            <person name="Koh C.S."/>
            <person name="Le Clainche I."/>
            <person name="Bernard M."/>
            <person name="Bento P."/>
            <person name="Noel B."/>
            <person name="Labadie K."/>
            <person name="Alberti A."/>
            <person name="Charles M."/>
            <person name="Arnaud D."/>
            <person name="Guo H."/>
            <person name="Daviaud C."/>
            <person name="Alamery S."/>
            <person name="Jabbari K."/>
            <person name="Zhao M."/>
            <person name="Edger P.P."/>
            <person name="Chelaifa H."/>
            <person name="Tack D."/>
            <person name="Lassalle G."/>
            <person name="Mestiri I."/>
            <person name="Schnel N."/>
            <person name="Le Paslier M.C."/>
            <person name="Fan G."/>
            <person name="Renault V."/>
            <person name="Bayer P.E."/>
            <person name="Golicz A.A."/>
            <person name="Manoli S."/>
            <person name="Lee T.H."/>
            <person name="Thi V.H."/>
            <person name="Chalabi S."/>
            <person name="Hu Q."/>
            <person name="Fan C."/>
            <person name="Tollenaere R."/>
            <person name="Lu Y."/>
            <person name="Battail C."/>
            <person name="Shen J."/>
            <person name="Sidebottom C.H."/>
            <person name="Wang X."/>
            <person name="Canaguier A."/>
            <person name="Chauveau A."/>
            <person name="Berard A."/>
            <person name="Deniot G."/>
            <person name="Guan M."/>
            <person name="Liu Z."/>
            <person name="Sun F."/>
            <person name="Lim Y.P."/>
            <person name="Lyons E."/>
            <person name="Town C.D."/>
            <person name="Bancroft I."/>
            <person name="Wang X."/>
            <person name="Meng J."/>
            <person name="Ma J."/>
            <person name="Pires J.C."/>
            <person name="King G.J."/>
            <person name="Brunel D."/>
            <person name="Delourme R."/>
            <person name="Renard M."/>
            <person name="Aury J.M."/>
            <person name="Adams K.L."/>
            <person name="Batley J."/>
            <person name="Snowdon R.J."/>
            <person name="Tost J."/>
            <person name="Edwards D."/>
            <person name="Zhou Y."/>
            <person name="Hua W."/>
            <person name="Sharpe A.G."/>
            <person name="Paterson A.H."/>
            <person name="Guan C."/>
            <person name="Wincker P."/>
        </authorList>
    </citation>
    <scope>NUCLEOTIDE SEQUENCE [LARGE SCALE GENOMIC DNA]</scope>
    <source>
        <strain evidence="5">cv. Darmor-bzh</strain>
    </source>
</reference>
<dbReference type="PROSITE" id="PS51375">
    <property type="entry name" value="PPR"/>
    <property type="match status" value="3"/>
</dbReference>
<dbReference type="OMA" id="HFPAMES"/>
<evidence type="ECO:0000256" key="3">
    <source>
        <dbReference type="PROSITE-ProRule" id="PRU00708"/>
    </source>
</evidence>
<dbReference type="STRING" id="3708.A0A078IPI4"/>
<dbReference type="InterPro" id="IPR051240">
    <property type="entry name" value="Mito_RNA-Proc/Resp"/>
</dbReference>
<dbReference type="AlphaFoldDB" id="A0A078IPI4"/>
<dbReference type="Gramene" id="CDY51871">
    <property type="protein sequence ID" value="CDY51871"/>
    <property type="gene ID" value="GSBRNA2T00004441001"/>
</dbReference>
<dbReference type="Pfam" id="PF01535">
    <property type="entry name" value="PPR"/>
    <property type="match status" value="1"/>
</dbReference>
<feature type="repeat" description="PPR" evidence="3">
    <location>
        <begin position="142"/>
        <end position="176"/>
    </location>
</feature>
<protein>
    <submittedName>
        <fullName evidence="4">BnaCnng21330D protein</fullName>
    </submittedName>
</protein>
<dbReference type="PANTHER" id="PTHR47933">
    <property type="entry name" value="PENTATRICOPEPTIDE REPEAT-CONTAINING PROTEIN 1, MITOCHONDRIAL"/>
    <property type="match status" value="1"/>
</dbReference>
<sequence length="268" mass="29799">MSQYRCQRTVRSVNSLLSALLKCGAFDKMKEVLSSIDKYGKPDACTYNILINGYSQSGCFDDALKLFEEPTGVTFGTLVNGYCKNFKVKEALKMKHDMLEVYGVCPTVHTYASLIKALCQIGGLSLAFKLKEEAYEGKIKVDSAIYSTLISSLIKAGRSDEVSGILEEMREKGCEPDTVTYNVLINGFCVENDLESAYRVLDEMVEKGVKPDFEEAAVVLDEMMFKGYKPRRDRLEIFLQRLCESGKLEILGKVISSLSKGNAVDADC</sequence>
<proteinExistence type="inferred from homology"/>
<organism evidence="4 5">
    <name type="scientific">Brassica napus</name>
    <name type="common">Rape</name>
    <dbReference type="NCBI Taxonomy" id="3708"/>
    <lineage>
        <taxon>Eukaryota</taxon>
        <taxon>Viridiplantae</taxon>
        <taxon>Streptophyta</taxon>
        <taxon>Embryophyta</taxon>
        <taxon>Tracheophyta</taxon>
        <taxon>Spermatophyta</taxon>
        <taxon>Magnoliopsida</taxon>
        <taxon>eudicotyledons</taxon>
        <taxon>Gunneridae</taxon>
        <taxon>Pentapetalae</taxon>
        <taxon>rosids</taxon>
        <taxon>malvids</taxon>
        <taxon>Brassicales</taxon>
        <taxon>Brassicaceae</taxon>
        <taxon>Brassiceae</taxon>
        <taxon>Brassica</taxon>
    </lineage>
</organism>
<keyword evidence="2" id="KW-0677">Repeat</keyword>
<dbReference type="Pfam" id="PF12854">
    <property type="entry name" value="PPR_1"/>
    <property type="match status" value="1"/>
</dbReference>
<dbReference type="PaxDb" id="3708-A0A078IPI4"/>
<evidence type="ECO:0000313" key="4">
    <source>
        <dbReference type="EMBL" id="CDY51871.1"/>
    </source>
</evidence>
<evidence type="ECO:0000256" key="1">
    <source>
        <dbReference type="ARBA" id="ARBA00007626"/>
    </source>
</evidence>
<feature type="repeat" description="PPR" evidence="3">
    <location>
        <begin position="43"/>
        <end position="77"/>
    </location>
</feature>
<name>A0A078IPI4_BRANA</name>
<keyword evidence="5" id="KW-1185">Reference proteome</keyword>
<dbReference type="NCBIfam" id="TIGR00756">
    <property type="entry name" value="PPR"/>
    <property type="match status" value="4"/>
</dbReference>
<dbReference type="EMBL" id="LK033036">
    <property type="protein sequence ID" value="CDY51871.1"/>
    <property type="molecule type" value="Genomic_DNA"/>
</dbReference>
<dbReference type="PANTHER" id="PTHR47933:SF24">
    <property type="entry name" value="OS05G0207200 PROTEIN"/>
    <property type="match status" value="1"/>
</dbReference>
<accession>A0A078IPI4</accession>
<feature type="repeat" description="PPR" evidence="3">
    <location>
        <begin position="177"/>
        <end position="211"/>
    </location>
</feature>
<comment type="similarity">
    <text evidence="1">Belongs to the PPR family. P subfamily.</text>
</comment>
<evidence type="ECO:0000256" key="2">
    <source>
        <dbReference type="ARBA" id="ARBA00022737"/>
    </source>
</evidence>
<evidence type="ECO:0000313" key="5">
    <source>
        <dbReference type="Proteomes" id="UP000028999"/>
    </source>
</evidence>
<dbReference type="Gene3D" id="1.25.40.10">
    <property type="entry name" value="Tetratricopeptide repeat domain"/>
    <property type="match status" value="2"/>
</dbReference>
<dbReference type="InterPro" id="IPR011990">
    <property type="entry name" value="TPR-like_helical_dom_sf"/>
</dbReference>
<dbReference type="Pfam" id="PF13041">
    <property type="entry name" value="PPR_2"/>
    <property type="match status" value="2"/>
</dbReference>
<dbReference type="InterPro" id="IPR002885">
    <property type="entry name" value="PPR_rpt"/>
</dbReference>
<dbReference type="Proteomes" id="UP000028999">
    <property type="component" value="Unassembled WGS sequence"/>
</dbReference>